<evidence type="ECO:0000256" key="1">
    <source>
        <dbReference type="ARBA" id="ARBA00023002"/>
    </source>
</evidence>
<keyword evidence="1" id="KW-0560">Oxidoreductase</keyword>
<dbReference type="EMBL" id="CP012673">
    <property type="protein sequence ID" value="AUX38863.1"/>
    <property type="molecule type" value="Genomic_DNA"/>
</dbReference>
<feature type="domain" description="Acyl-CoA dehydrogenase C-terminal" evidence="3">
    <location>
        <begin position="256"/>
        <end position="379"/>
    </location>
</feature>
<dbReference type="Gene3D" id="1.20.140.10">
    <property type="entry name" value="Butyryl-CoA Dehydrogenase, subunit A, domain 3"/>
    <property type="match status" value="1"/>
</dbReference>
<feature type="domain" description="Acyl-CoA dehydrogenase/oxidase N-terminal" evidence="2">
    <location>
        <begin position="5"/>
        <end position="90"/>
    </location>
</feature>
<dbReference type="PANTHER" id="PTHR43884:SF25">
    <property type="entry name" value="ACYL-COA DEHYDROGENASE YDBM-RELATED"/>
    <property type="match status" value="1"/>
</dbReference>
<dbReference type="RefSeq" id="WP_159396546.1">
    <property type="nucleotide sequence ID" value="NZ_CP012673.1"/>
</dbReference>
<dbReference type="GO" id="GO:0050660">
    <property type="term" value="F:flavin adenine dinucleotide binding"/>
    <property type="evidence" value="ECO:0007669"/>
    <property type="project" value="InterPro"/>
</dbReference>
<dbReference type="InterPro" id="IPR013786">
    <property type="entry name" value="AcylCoA_DH/ox_N"/>
</dbReference>
<dbReference type="Pfam" id="PF08028">
    <property type="entry name" value="Acyl-CoA_dh_2"/>
    <property type="match status" value="1"/>
</dbReference>
<evidence type="ECO:0000313" key="4">
    <source>
        <dbReference type="EMBL" id="AUX38863.1"/>
    </source>
</evidence>
<dbReference type="PIRSF" id="PIRSF016578">
    <property type="entry name" value="HsaA"/>
    <property type="match status" value="1"/>
</dbReference>
<evidence type="ECO:0000313" key="5">
    <source>
        <dbReference type="Proteomes" id="UP000238348"/>
    </source>
</evidence>
<dbReference type="Pfam" id="PF02771">
    <property type="entry name" value="Acyl-CoA_dh_N"/>
    <property type="match status" value="1"/>
</dbReference>
<dbReference type="Proteomes" id="UP000238348">
    <property type="component" value="Chromosome"/>
</dbReference>
<proteinExistence type="predicted"/>
<dbReference type="Gene3D" id="2.40.110.10">
    <property type="entry name" value="Butyryl-CoA Dehydrogenase, subunit A, domain 2"/>
    <property type="match status" value="1"/>
</dbReference>
<dbReference type="SUPFAM" id="SSF56645">
    <property type="entry name" value="Acyl-CoA dehydrogenase NM domain-like"/>
    <property type="match status" value="1"/>
</dbReference>
<sequence length="413" mass="44219">MLSATEAKLIQDVRELARTRFVERASRYDRTGTFCAEDIAELQALRIPGIGLPDEFGGMNVSTEAMVRVVEEVAYGDASAAVAINMHFVAADLLLLAPTGPAVPVLKDIAENNALICGPGSASLTALDVRKSGYTARNEGDHIVVNGRGGFASMSEGAKYVFLRGFMEGSDFESPTLFFTTPTLDTPGISNARNWDAMGLRATSSHDIVCEDARIPKTNALVVPGAFMAELAERTSALDPVARQRRARGLLGILGIWLGLARAAVDESTRYIQARYGVGVGPNPLPGVRTAGYRSEEPWAQARLGAIAHQVRTSGIVLAEMIASADRPYESQEAFAAALGHTIYELRRMTEEVATDIIKLCGAHAYAASSPLERLHRDLMGCVAMAWRTDLLVQELGKAQLGMPFTVGGPVGI</sequence>
<gene>
    <name evidence="4" type="primary">fadE</name>
    <name evidence="4" type="ORF">SOCE26_002430</name>
</gene>
<dbReference type="PANTHER" id="PTHR43884">
    <property type="entry name" value="ACYL-COA DEHYDROGENASE"/>
    <property type="match status" value="1"/>
</dbReference>
<evidence type="ECO:0000259" key="2">
    <source>
        <dbReference type="Pfam" id="PF02771"/>
    </source>
</evidence>
<dbReference type="InterPro" id="IPR037069">
    <property type="entry name" value="AcylCoA_DH/ox_N_sf"/>
</dbReference>
<dbReference type="OrthoDB" id="9765339at2"/>
<protein>
    <submittedName>
        <fullName evidence="4">Acyl-CoA dehydrogenase</fullName>
    </submittedName>
</protein>
<evidence type="ECO:0000259" key="3">
    <source>
        <dbReference type="Pfam" id="PF08028"/>
    </source>
</evidence>
<dbReference type="InterPro" id="IPR036250">
    <property type="entry name" value="AcylCo_DH-like_C"/>
</dbReference>
<dbReference type="GO" id="GO:0003995">
    <property type="term" value="F:acyl-CoA dehydrogenase activity"/>
    <property type="evidence" value="ECO:0007669"/>
    <property type="project" value="TreeGrafter"/>
</dbReference>
<accession>A0A2L0EHU6</accession>
<dbReference type="Gene3D" id="1.10.540.10">
    <property type="entry name" value="Acyl-CoA dehydrogenase/oxidase, N-terminal domain"/>
    <property type="match status" value="1"/>
</dbReference>
<dbReference type="AlphaFoldDB" id="A0A2L0EHU6"/>
<dbReference type="InterPro" id="IPR009100">
    <property type="entry name" value="AcylCoA_DH/oxidase_NM_dom_sf"/>
</dbReference>
<dbReference type="InterPro" id="IPR013107">
    <property type="entry name" value="Acyl-CoA_DH_C"/>
</dbReference>
<name>A0A2L0EHU6_SORCE</name>
<organism evidence="4 5">
    <name type="scientific">Sorangium cellulosum</name>
    <name type="common">Polyangium cellulosum</name>
    <dbReference type="NCBI Taxonomy" id="56"/>
    <lineage>
        <taxon>Bacteria</taxon>
        <taxon>Pseudomonadati</taxon>
        <taxon>Myxococcota</taxon>
        <taxon>Polyangia</taxon>
        <taxon>Polyangiales</taxon>
        <taxon>Polyangiaceae</taxon>
        <taxon>Sorangium</taxon>
    </lineage>
</organism>
<dbReference type="InterPro" id="IPR046373">
    <property type="entry name" value="Acyl-CoA_Oxase/DH_mid-dom_sf"/>
</dbReference>
<dbReference type="SUPFAM" id="SSF47203">
    <property type="entry name" value="Acyl-CoA dehydrogenase C-terminal domain-like"/>
    <property type="match status" value="1"/>
</dbReference>
<reference evidence="4 5" key="1">
    <citation type="submission" date="2015-09" db="EMBL/GenBank/DDBJ databases">
        <title>Sorangium comparison.</title>
        <authorList>
            <person name="Zaburannyi N."/>
            <person name="Bunk B."/>
            <person name="Overmann J."/>
            <person name="Mueller R."/>
        </authorList>
    </citation>
    <scope>NUCLEOTIDE SEQUENCE [LARGE SCALE GENOMIC DNA]</scope>
    <source>
        <strain evidence="4 5">So ce26</strain>
    </source>
</reference>